<gene>
    <name evidence="2" type="ORF">HA052_23145</name>
</gene>
<dbReference type="CDD" id="cd00093">
    <property type="entry name" value="HTH_XRE"/>
    <property type="match status" value="1"/>
</dbReference>
<name>A0ABX0LEN5_9NEIS</name>
<reference evidence="2 3" key="1">
    <citation type="submission" date="2020-03" db="EMBL/GenBank/DDBJ databases">
        <title>Draft genome sequence of environmentally isolated cultures.</title>
        <authorList>
            <person name="Wilson H.S."/>
            <person name="De Leon M.E."/>
        </authorList>
    </citation>
    <scope>NUCLEOTIDE SEQUENCE [LARGE SCALE GENOMIC DNA]</scope>
    <source>
        <strain evidence="2 3">HSC-31F16</strain>
    </source>
</reference>
<evidence type="ECO:0000259" key="1">
    <source>
        <dbReference type="PROSITE" id="PS50943"/>
    </source>
</evidence>
<dbReference type="Proteomes" id="UP001515641">
    <property type="component" value="Unassembled WGS sequence"/>
</dbReference>
<dbReference type="SMART" id="SM00530">
    <property type="entry name" value="HTH_XRE"/>
    <property type="match status" value="1"/>
</dbReference>
<comment type="caution">
    <text evidence="2">The sequence shown here is derived from an EMBL/GenBank/DDBJ whole genome shotgun (WGS) entry which is preliminary data.</text>
</comment>
<dbReference type="SUPFAM" id="SSF47413">
    <property type="entry name" value="lambda repressor-like DNA-binding domains"/>
    <property type="match status" value="1"/>
</dbReference>
<feature type="domain" description="HTH cro/C1-type" evidence="1">
    <location>
        <begin position="10"/>
        <end position="63"/>
    </location>
</feature>
<sequence length="107" mass="12120">MSEEMFHTRLRAAIEARGTTVIAVATHLGVSRFTVNRWLKSQMPDDEQISRLAAYLNVSVDHLKFGSEIDYEHMMRCQILFALSTDLETRHVDAMIVLAEGLLATKV</sequence>
<dbReference type="PROSITE" id="PS50943">
    <property type="entry name" value="HTH_CROC1"/>
    <property type="match status" value="1"/>
</dbReference>
<evidence type="ECO:0000313" key="3">
    <source>
        <dbReference type="Proteomes" id="UP001515641"/>
    </source>
</evidence>
<dbReference type="InterPro" id="IPR010982">
    <property type="entry name" value="Lambda_DNA-bd_dom_sf"/>
</dbReference>
<organism evidence="2 3">
    <name type="scientific">Chromobacterium fluminis</name>
    <dbReference type="NCBI Taxonomy" id="3044269"/>
    <lineage>
        <taxon>Bacteria</taxon>
        <taxon>Pseudomonadati</taxon>
        <taxon>Pseudomonadota</taxon>
        <taxon>Betaproteobacteria</taxon>
        <taxon>Neisseriales</taxon>
        <taxon>Chromobacteriaceae</taxon>
        <taxon>Chromobacterium</taxon>
    </lineage>
</organism>
<protein>
    <submittedName>
        <fullName evidence="2">Helix-turn-helix transcriptional regulator</fullName>
    </submittedName>
</protein>
<dbReference type="EMBL" id="JAAOMA010000049">
    <property type="protein sequence ID" value="NHR08091.1"/>
    <property type="molecule type" value="Genomic_DNA"/>
</dbReference>
<keyword evidence="3" id="KW-1185">Reference proteome</keyword>
<evidence type="ECO:0000313" key="2">
    <source>
        <dbReference type="EMBL" id="NHR08091.1"/>
    </source>
</evidence>
<dbReference type="InterPro" id="IPR001387">
    <property type="entry name" value="Cro/C1-type_HTH"/>
</dbReference>
<dbReference type="Gene3D" id="1.10.260.40">
    <property type="entry name" value="lambda repressor-like DNA-binding domains"/>
    <property type="match status" value="1"/>
</dbReference>
<dbReference type="Pfam" id="PF01381">
    <property type="entry name" value="HTH_3"/>
    <property type="match status" value="1"/>
</dbReference>
<accession>A0ABX0LEN5</accession>
<proteinExistence type="predicted"/>